<evidence type="ECO:0000313" key="2">
    <source>
        <dbReference type="Proteomes" id="UP000437431"/>
    </source>
</evidence>
<accession>A0A397WHB3</accession>
<dbReference type="AlphaFoldDB" id="A0A397WHB3"/>
<dbReference type="RefSeq" id="WP_119064520.1">
    <property type="nucleotide sequence ID" value="NZ_CAXTCG010000024.1"/>
</dbReference>
<proteinExistence type="predicted"/>
<evidence type="ECO:0000313" key="1">
    <source>
        <dbReference type="EMBL" id="KAB6557334.1"/>
    </source>
</evidence>
<dbReference type="Proteomes" id="UP000437431">
    <property type="component" value="Unassembled WGS sequence"/>
</dbReference>
<comment type="caution">
    <text evidence="1">The sequence shown here is derived from an EMBL/GenBank/DDBJ whole genome shotgun (WGS) entry which is preliminary data.</text>
</comment>
<dbReference type="InterPro" id="IPR021823">
    <property type="entry name" value="DUF3408"/>
</dbReference>
<gene>
    <name evidence="1" type="ORF">GAY79_17865</name>
</gene>
<sequence length="156" mass="17421">MGTNKEKTPSAAMKKLLLQSASKKEQEIQQIGSVAENAATQPPTEKSEEIKEIAPATDTVQEVQPEPVVEVELPVQENKKAEESKESGKKFSEYLEEHKLKNTEVIRVSSETHKRLKQIAMATGLGMHNIANNILDDVLTCYNKEIQAILKKYMNS</sequence>
<dbReference type="EMBL" id="WDAY01000049">
    <property type="protein sequence ID" value="KAB6557334.1"/>
    <property type="molecule type" value="Genomic_DNA"/>
</dbReference>
<protein>
    <submittedName>
        <fullName evidence="1">DUF3408 domain-containing protein</fullName>
    </submittedName>
</protein>
<reference evidence="1 2" key="1">
    <citation type="journal article" date="2019" name="Nat. Med.">
        <title>A library of human gut bacterial isolates paired with longitudinal multiomics data enables mechanistic microbiome research.</title>
        <authorList>
            <person name="Poyet M."/>
            <person name="Groussin M."/>
            <person name="Gibbons S.M."/>
            <person name="Avila-Pacheco J."/>
            <person name="Jiang X."/>
            <person name="Kearney S.M."/>
            <person name="Perrotta A.R."/>
            <person name="Berdy B."/>
            <person name="Zhao S."/>
            <person name="Lieberman T.D."/>
            <person name="Swanson P.K."/>
            <person name="Smith M."/>
            <person name="Roesemann S."/>
            <person name="Alexander J.E."/>
            <person name="Rich S.A."/>
            <person name="Livny J."/>
            <person name="Vlamakis H."/>
            <person name="Clish C."/>
            <person name="Bullock K."/>
            <person name="Deik A."/>
            <person name="Scott J."/>
            <person name="Pierce K.A."/>
            <person name="Xavier R.J."/>
            <person name="Alm E.J."/>
        </authorList>
    </citation>
    <scope>NUCLEOTIDE SEQUENCE [LARGE SCALE GENOMIC DNA]</scope>
    <source>
        <strain evidence="1 2">BIOML-A111</strain>
    </source>
</reference>
<organism evidence="1 2">
    <name type="scientific">Phocaeicola vulgatus</name>
    <name type="common">Bacteroides vulgatus</name>
    <dbReference type="NCBI Taxonomy" id="821"/>
    <lineage>
        <taxon>Bacteria</taxon>
        <taxon>Pseudomonadati</taxon>
        <taxon>Bacteroidota</taxon>
        <taxon>Bacteroidia</taxon>
        <taxon>Bacteroidales</taxon>
        <taxon>Bacteroidaceae</taxon>
        <taxon>Phocaeicola</taxon>
    </lineage>
</organism>
<name>A0A397WHB3_PHOVU</name>
<dbReference type="Pfam" id="PF11888">
    <property type="entry name" value="DUF3408"/>
    <property type="match status" value="1"/>
</dbReference>